<dbReference type="Gene3D" id="3.20.20.20">
    <property type="entry name" value="Dihydropteroate synthase-like"/>
    <property type="match status" value="1"/>
</dbReference>
<protein>
    <recommendedName>
        <fullName evidence="7">4-hydroxy-3-methylbut-2-en-1-yl diphosphate synthase (flavodoxin)</fullName>
        <ecNumber evidence="7">1.17.7.3</ecNumber>
    </recommendedName>
    <alternativeName>
        <fullName evidence="7">1-hydroxy-2-methyl-2-(E)-butenyl 4-diphosphate synthase</fullName>
    </alternativeName>
</protein>
<evidence type="ECO:0000256" key="4">
    <source>
        <dbReference type="ARBA" id="ARBA00023004"/>
    </source>
</evidence>
<evidence type="ECO:0000256" key="2">
    <source>
        <dbReference type="ARBA" id="ARBA00022723"/>
    </source>
</evidence>
<keyword evidence="5 7" id="KW-0411">Iron-sulfur</keyword>
<feature type="domain" description="IspG TIM-barrel" evidence="8">
    <location>
        <begin position="38"/>
        <end position="307"/>
    </location>
</feature>
<evidence type="ECO:0000259" key="9">
    <source>
        <dbReference type="Pfam" id="PF26540"/>
    </source>
</evidence>
<comment type="catalytic activity">
    <reaction evidence="7">
        <text>(2E)-4-hydroxy-3-methylbut-2-enyl diphosphate + oxidized [flavodoxin] + H2O + 2 H(+) = 2-C-methyl-D-erythritol 2,4-cyclic diphosphate + reduced [flavodoxin]</text>
        <dbReference type="Rhea" id="RHEA:43604"/>
        <dbReference type="Rhea" id="RHEA-COMP:10622"/>
        <dbReference type="Rhea" id="RHEA-COMP:10623"/>
        <dbReference type="ChEBI" id="CHEBI:15377"/>
        <dbReference type="ChEBI" id="CHEBI:15378"/>
        <dbReference type="ChEBI" id="CHEBI:57618"/>
        <dbReference type="ChEBI" id="CHEBI:58210"/>
        <dbReference type="ChEBI" id="CHEBI:58483"/>
        <dbReference type="ChEBI" id="CHEBI:128753"/>
        <dbReference type="EC" id="1.17.7.3"/>
    </reaction>
</comment>
<dbReference type="Gene3D" id="3.30.413.10">
    <property type="entry name" value="Sulfite Reductase Hemoprotein, domain 1"/>
    <property type="match status" value="1"/>
</dbReference>
<keyword evidence="4 7" id="KW-0408">Iron</keyword>
<dbReference type="SUPFAM" id="SSF56014">
    <property type="entry name" value="Nitrite and sulphite reductase 4Fe-4S domain-like"/>
    <property type="match status" value="1"/>
</dbReference>
<accession>A0ABW6ALP1</accession>
<dbReference type="InterPro" id="IPR045854">
    <property type="entry name" value="NO2/SO3_Rdtase_4Fe4S_sf"/>
</dbReference>
<feature type="binding site" evidence="7">
    <location>
        <position position="604"/>
    </location>
    <ligand>
        <name>[4Fe-4S] cluster</name>
        <dbReference type="ChEBI" id="CHEBI:49883"/>
    </ligand>
</feature>
<evidence type="ECO:0000256" key="1">
    <source>
        <dbReference type="ARBA" id="ARBA00022485"/>
    </source>
</evidence>
<dbReference type="PIRSF" id="PIRSF037336">
    <property type="entry name" value="IspG_like"/>
    <property type="match status" value="1"/>
</dbReference>
<dbReference type="Pfam" id="PF26540">
    <property type="entry name" value="GcpE_C"/>
    <property type="match status" value="1"/>
</dbReference>
<proteinExistence type="inferred from homology"/>
<feature type="domain" description="IspG C-terminal" evidence="9">
    <location>
        <begin position="600"/>
        <end position="688"/>
    </location>
</feature>
<comment type="cofactor">
    <cofactor evidence="7">
        <name>[4Fe-4S] cluster</name>
        <dbReference type="ChEBI" id="CHEBI:49883"/>
    </cofactor>
    <text evidence="7">Binds 1 [4Fe-4S] cluster.</text>
</comment>
<keyword evidence="1 7" id="KW-0004">4Fe-4S</keyword>
<reference evidence="11" key="1">
    <citation type="journal article" date="2019" name="Int. J. Syst. Evol. Microbiol.">
        <title>The Global Catalogue of Microorganisms (GCM) 10K type strain sequencing project: providing services to taxonomists for standard genome sequencing and annotation.</title>
        <authorList>
            <consortium name="The Broad Institute Genomics Platform"/>
            <consortium name="The Broad Institute Genome Sequencing Center for Infectious Disease"/>
            <person name="Wu L."/>
            <person name="Ma J."/>
        </authorList>
    </citation>
    <scope>NUCLEOTIDE SEQUENCE [LARGE SCALE GENOMIC DNA]</scope>
    <source>
        <strain evidence="11">KCTC 52490</strain>
    </source>
</reference>
<evidence type="ECO:0000256" key="6">
    <source>
        <dbReference type="ARBA" id="ARBA00023229"/>
    </source>
</evidence>
<evidence type="ECO:0000313" key="10">
    <source>
        <dbReference type="EMBL" id="MFD2936399.1"/>
    </source>
</evidence>
<dbReference type="EMBL" id="JBHUOM010000023">
    <property type="protein sequence ID" value="MFD2936399.1"/>
    <property type="molecule type" value="Genomic_DNA"/>
</dbReference>
<gene>
    <name evidence="7 10" type="primary">ispG</name>
    <name evidence="10" type="ORF">ACFS25_21640</name>
</gene>
<comment type="pathway">
    <text evidence="7">Isoprenoid biosynthesis; isopentenyl diphosphate biosynthesis via DXP pathway; isopentenyl diphosphate from 1-deoxy-D-xylulose 5-phosphate: step 5/6.</text>
</comment>
<organism evidence="10 11">
    <name type="scientific">Spirosoma flavum</name>
    <dbReference type="NCBI Taxonomy" id="2048557"/>
    <lineage>
        <taxon>Bacteria</taxon>
        <taxon>Pseudomonadati</taxon>
        <taxon>Bacteroidota</taxon>
        <taxon>Cytophagia</taxon>
        <taxon>Cytophagales</taxon>
        <taxon>Cytophagaceae</taxon>
        <taxon>Spirosoma</taxon>
    </lineage>
</organism>
<evidence type="ECO:0000259" key="8">
    <source>
        <dbReference type="Pfam" id="PF04551"/>
    </source>
</evidence>
<dbReference type="PANTHER" id="PTHR30454">
    <property type="entry name" value="4-HYDROXY-3-METHYLBUT-2-EN-1-YL DIPHOSPHATE SYNTHASE"/>
    <property type="match status" value="1"/>
</dbReference>
<evidence type="ECO:0000256" key="5">
    <source>
        <dbReference type="ARBA" id="ARBA00023014"/>
    </source>
</evidence>
<dbReference type="InterPro" id="IPR058579">
    <property type="entry name" value="IspG_C"/>
</dbReference>
<feature type="binding site" evidence="7">
    <location>
        <position position="645"/>
    </location>
    <ligand>
        <name>[4Fe-4S] cluster</name>
        <dbReference type="ChEBI" id="CHEBI:49883"/>
    </ligand>
</feature>
<sequence length="701" mass="78243">MLDSLLSPSLSVINGTPERPDLSHLYTPSLTQYIRRKTITVMIGDVPMGSDYPIRVQSMTTVDTMDTKGSVEQTIRMIEAGCEYVRITAPSVKEAQNLENIRNELRARGYITPLVADIHFTPNAAELAARIVEKVRINPGNYADRKRFEFIDYTDAAYAAELERIRAKFLPLIRICKEYGTAMRIGTNHGSLSDRILSRYGDTPVGMVESALEFLRICEEENYYNTTLSMKSSNPQVMVQAYRLLVQRLDEEGLKPYPLHLGVTEAGEAEDGRIKSALGIGTLLEDGIGDTVRVSLTEEPEREAPVARALIDRYTNRAASSKLITAITKYPINPFQYRRRTTHEVANFGGQNVPRVIADFSQVPVTDHNVLNPIGHFYLPVPDKWRMNDLGADYIYTGSQPAQFMLPNGLKQLLNYDVWRTFSDQINTFPVLTADEYLLARASQGPLQARLNFVRLSLPELSDELLSRLHNDTTVVLLISTDNAHAMPELRRLFVELINRELTTPMVVLRSYPNVPEEDIALYAATDVGGLLIDGLGDGIMLSSGVLVMLDTQTRQTSLNKNVGFSNPTPQTPEPSALKALNSLSFGILQAARTRITKTEYISCPSCGRTLFDLQETTARIRQRTDHLKGVKIGIMGCIVNGPGEMADADYGYVGIGRDKIALYRGQQIIKKSVPADRAVDELIDLIREDNRWLEPTLEAV</sequence>
<dbReference type="InterPro" id="IPR058578">
    <property type="entry name" value="IspG_TIM"/>
</dbReference>
<dbReference type="GO" id="GO:0046429">
    <property type="term" value="F:4-hydroxy-3-methylbut-2-en-1-yl diphosphate synthase activity (ferredoxin)"/>
    <property type="evidence" value="ECO:0007669"/>
    <property type="project" value="UniProtKB-EC"/>
</dbReference>
<dbReference type="Proteomes" id="UP001597512">
    <property type="component" value="Unassembled WGS sequence"/>
</dbReference>
<dbReference type="InterPro" id="IPR004588">
    <property type="entry name" value="IspG_bac-typ"/>
</dbReference>
<evidence type="ECO:0000256" key="7">
    <source>
        <dbReference type="HAMAP-Rule" id="MF_00159"/>
    </source>
</evidence>
<keyword evidence="6 7" id="KW-0414">Isoprene biosynthesis</keyword>
<keyword evidence="11" id="KW-1185">Reference proteome</keyword>
<evidence type="ECO:0000256" key="3">
    <source>
        <dbReference type="ARBA" id="ARBA00023002"/>
    </source>
</evidence>
<feature type="binding site" evidence="7">
    <location>
        <position position="638"/>
    </location>
    <ligand>
        <name>[4Fe-4S] cluster</name>
        <dbReference type="ChEBI" id="CHEBI:49883"/>
    </ligand>
</feature>
<dbReference type="RefSeq" id="WP_381505161.1">
    <property type="nucleotide sequence ID" value="NZ_JBHUOM010000023.1"/>
</dbReference>
<dbReference type="InterPro" id="IPR017178">
    <property type="entry name" value="IspG_atypical"/>
</dbReference>
<comment type="similarity">
    <text evidence="7">Belongs to the IspG family.</text>
</comment>
<dbReference type="Pfam" id="PF04551">
    <property type="entry name" value="GcpE"/>
    <property type="match status" value="1"/>
</dbReference>
<dbReference type="NCBIfam" id="TIGR00612">
    <property type="entry name" value="ispG_gcpE"/>
    <property type="match status" value="1"/>
</dbReference>
<dbReference type="PANTHER" id="PTHR30454:SF0">
    <property type="entry name" value="4-HYDROXY-3-METHYLBUT-2-EN-1-YL DIPHOSPHATE SYNTHASE (FERREDOXIN), CHLOROPLASTIC"/>
    <property type="match status" value="1"/>
</dbReference>
<keyword evidence="2 7" id="KW-0479">Metal-binding</keyword>
<dbReference type="EC" id="1.17.7.3" evidence="7"/>
<comment type="caution">
    <text evidence="10">The sequence shown here is derived from an EMBL/GenBank/DDBJ whole genome shotgun (WGS) entry which is preliminary data.</text>
</comment>
<comment type="function">
    <text evidence="7">Converts 2C-methyl-D-erythritol 2,4-cyclodiphosphate (ME-2,4cPP) into 1-hydroxy-2-methyl-2-(E)-butenyl 4-diphosphate.</text>
</comment>
<dbReference type="InterPro" id="IPR011005">
    <property type="entry name" value="Dihydropteroate_synth-like_sf"/>
</dbReference>
<dbReference type="HAMAP" id="MF_00159">
    <property type="entry name" value="IspG"/>
    <property type="match status" value="1"/>
</dbReference>
<evidence type="ECO:0000313" key="11">
    <source>
        <dbReference type="Proteomes" id="UP001597512"/>
    </source>
</evidence>
<keyword evidence="3 7" id="KW-0560">Oxidoreductase</keyword>
<feature type="binding site" evidence="7">
    <location>
        <position position="607"/>
    </location>
    <ligand>
        <name>[4Fe-4S] cluster</name>
        <dbReference type="ChEBI" id="CHEBI:49883"/>
    </ligand>
</feature>
<name>A0ABW6ALP1_9BACT</name>